<accession>A0AAD8D2X9</accession>
<protein>
    <submittedName>
        <fullName evidence="1">Uncharacterized protein</fullName>
    </submittedName>
</protein>
<name>A0AAD8D2X9_ACIOX</name>
<dbReference type="AlphaFoldDB" id="A0AAD8D2X9"/>
<keyword evidence="2" id="KW-1185">Reference proteome</keyword>
<dbReference type="PANTHER" id="PTHR31751:SF44">
    <property type="entry name" value="SI:CH211-211K8.4-RELATED"/>
    <property type="match status" value="1"/>
</dbReference>
<organism evidence="1 2">
    <name type="scientific">Acipenser oxyrinchus oxyrinchus</name>
    <dbReference type="NCBI Taxonomy" id="40147"/>
    <lineage>
        <taxon>Eukaryota</taxon>
        <taxon>Metazoa</taxon>
        <taxon>Chordata</taxon>
        <taxon>Craniata</taxon>
        <taxon>Vertebrata</taxon>
        <taxon>Euteleostomi</taxon>
        <taxon>Actinopterygii</taxon>
        <taxon>Chondrostei</taxon>
        <taxon>Acipenseriformes</taxon>
        <taxon>Acipenseridae</taxon>
        <taxon>Acipenser</taxon>
    </lineage>
</organism>
<evidence type="ECO:0000313" key="1">
    <source>
        <dbReference type="EMBL" id="KAK1161540.1"/>
    </source>
</evidence>
<comment type="caution">
    <text evidence="1">The sequence shown here is derived from an EMBL/GenBank/DDBJ whole genome shotgun (WGS) entry which is preliminary data.</text>
</comment>
<dbReference type="EMBL" id="JAGXEW010000018">
    <property type="protein sequence ID" value="KAK1161540.1"/>
    <property type="molecule type" value="Genomic_DNA"/>
</dbReference>
<proteinExistence type="predicted"/>
<reference evidence="1" key="1">
    <citation type="submission" date="2022-02" db="EMBL/GenBank/DDBJ databases">
        <title>Atlantic sturgeon de novo genome assembly.</title>
        <authorList>
            <person name="Stock M."/>
            <person name="Klopp C."/>
            <person name="Guiguen Y."/>
            <person name="Cabau C."/>
            <person name="Parinello H."/>
            <person name="Santidrian Yebra-Pimentel E."/>
            <person name="Kuhl H."/>
            <person name="Dirks R.P."/>
            <person name="Guessner J."/>
            <person name="Wuertz S."/>
            <person name="Du K."/>
            <person name="Schartl M."/>
        </authorList>
    </citation>
    <scope>NUCLEOTIDE SEQUENCE</scope>
    <source>
        <strain evidence="1">STURGEONOMICS-FGT-2020</strain>
        <tissue evidence="1">Whole blood</tissue>
    </source>
</reference>
<evidence type="ECO:0000313" key="2">
    <source>
        <dbReference type="Proteomes" id="UP001230051"/>
    </source>
</evidence>
<dbReference type="PANTHER" id="PTHR31751">
    <property type="entry name" value="SI:CH211-108C17.2-RELATED-RELATED"/>
    <property type="match status" value="1"/>
</dbReference>
<gene>
    <name evidence="1" type="ORF">AOXY_G19113</name>
</gene>
<dbReference type="Proteomes" id="UP001230051">
    <property type="component" value="Unassembled WGS sequence"/>
</dbReference>
<sequence length="275" mass="31188">MALYPPQTKIQIIINKYIGAGHSTTSSQPMMGLLPAGNITLSASILLAGAIPSKVLRVLNFMNISTISTSTFFQHQKQYLQTTVAKSWIHHQQATIEQLKSNRVPMVVGGDGRCDSPGYSVKNMGTYVHITVDYAVFYLYSNKTASSYHMELEGLKHSLSQLMTWRISISAPVTDRHIQSFLQSLPVKRFRHYFDVWHVAKGMQINKGSFRCLHCLHRARRKRSIINQIYWIAESSNVNADMIHDKWRGIINHVQNVHTGHGKYFTTCAHPPKPL</sequence>